<name>A0ABR1YH11_9PEZI</name>
<proteinExistence type="predicted"/>
<keyword evidence="2" id="KW-1185">Reference proteome</keyword>
<gene>
    <name evidence="1" type="ORF">HDK90DRAFT_350630</name>
</gene>
<accession>A0ABR1YH11</accession>
<sequence length="282" mass="31030">MDQPCVTSGFSRRMKRDGDSCDRLCSRVTVSFGTNCRPCLLSISRAQAAPSPLLSHNLAHAALCSAQVQSKSTVRAVVASIIQQSLPPSSDKVVSGVVKEFSSSGTRPAWIIGRIDSFQRQSPSIYCSIELLYLDHGFPSKPSILLQKRTQNQSTPPTISSLAHIYGFSKPWLLEIQAKKRWQEFVVVLDSGVSVSASPQAFARRSSIAPTTAAAKSSWNETNRNRTSSVMVARNRGLNWMNGHLSISTQSTSRVWMTSAALSIAVVPYARRRHDLIERRHC</sequence>
<organism evidence="1 2">
    <name type="scientific">Phyllosticta capitalensis</name>
    <dbReference type="NCBI Taxonomy" id="121624"/>
    <lineage>
        <taxon>Eukaryota</taxon>
        <taxon>Fungi</taxon>
        <taxon>Dikarya</taxon>
        <taxon>Ascomycota</taxon>
        <taxon>Pezizomycotina</taxon>
        <taxon>Dothideomycetes</taxon>
        <taxon>Dothideomycetes incertae sedis</taxon>
        <taxon>Botryosphaeriales</taxon>
        <taxon>Phyllostictaceae</taxon>
        <taxon>Phyllosticta</taxon>
    </lineage>
</organism>
<protein>
    <submittedName>
        <fullName evidence="1">Uncharacterized protein</fullName>
    </submittedName>
</protein>
<dbReference type="Proteomes" id="UP001492380">
    <property type="component" value="Unassembled WGS sequence"/>
</dbReference>
<evidence type="ECO:0000313" key="1">
    <source>
        <dbReference type="EMBL" id="KAK8229218.1"/>
    </source>
</evidence>
<evidence type="ECO:0000313" key="2">
    <source>
        <dbReference type="Proteomes" id="UP001492380"/>
    </source>
</evidence>
<reference evidence="1 2" key="1">
    <citation type="submission" date="2024-04" db="EMBL/GenBank/DDBJ databases">
        <title>Phyllosticta paracitricarpa is synonymous to the EU quarantine fungus P. citricarpa based on phylogenomic analyses.</title>
        <authorList>
            <consortium name="Lawrence Berkeley National Laboratory"/>
            <person name="Van Ingen-Buijs V.A."/>
            <person name="Van Westerhoven A.C."/>
            <person name="Haridas S."/>
            <person name="Skiadas P."/>
            <person name="Martin F."/>
            <person name="Groenewald J.Z."/>
            <person name="Crous P.W."/>
            <person name="Seidl M.F."/>
        </authorList>
    </citation>
    <scope>NUCLEOTIDE SEQUENCE [LARGE SCALE GENOMIC DNA]</scope>
    <source>
        <strain evidence="1 2">CBS 123374</strain>
    </source>
</reference>
<dbReference type="EMBL" id="JBBWRZ010000009">
    <property type="protein sequence ID" value="KAK8229218.1"/>
    <property type="molecule type" value="Genomic_DNA"/>
</dbReference>
<comment type="caution">
    <text evidence="1">The sequence shown here is derived from an EMBL/GenBank/DDBJ whole genome shotgun (WGS) entry which is preliminary data.</text>
</comment>